<evidence type="ECO:0000256" key="1">
    <source>
        <dbReference type="SAM" id="Phobius"/>
    </source>
</evidence>
<dbReference type="AlphaFoldDB" id="A0A061JLQ6"/>
<feature type="transmembrane region" description="Helical" evidence="1">
    <location>
        <begin position="6"/>
        <end position="33"/>
    </location>
</feature>
<feature type="transmembrane region" description="Helical" evidence="1">
    <location>
        <begin position="71"/>
        <end position="90"/>
    </location>
</feature>
<sequence>MSFQAYPGLVIAPGLLLNGLALLCGLCGGWLLLATRWRQARAMARPVAAVNASTRDAVSVVSPASGRIDRVFYGFGAAGLLLGLGLSLASRLL</sequence>
<accession>A0A061JLQ6</accession>
<proteinExistence type="predicted"/>
<dbReference type="EMBL" id="AMCZ02000046">
    <property type="protein sequence ID" value="EWC39260.1"/>
    <property type="molecule type" value="Genomic_DNA"/>
</dbReference>
<protein>
    <submittedName>
        <fullName evidence="2">Uncharacterized protein</fullName>
    </submittedName>
</protein>
<dbReference type="Proteomes" id="UP000026923">
    <property type="component" value="Unassembled WGS sequence"/>
</dbReference>
<keyword evidence="1" id="KW-0472">Membrane</keyword>
<evidence type="ECO:0000313" key="3">
    <source>
        <dbReference type="Proteomes" id="UP000026923"/>
    </source>
</evidence>
<keyword evidence="1" id="KW-0812">Transmembrane</keyword>
<dbReference type="HOGENOM" id="CLU_186121_0_0_6"/>
<reference evidence="2 3" key="1">
    <citation type="journal article" date="2013" name="Genome Announc.">
        <title>Draft Genome of the Nitrogen-Fixing Bacterium Pseudomonas stutzeri Strain KOS6 Isolated from Industrial Hydrocarbon Sludge.</title>
        <authorList>
            <person name="Grigoryeva T.V."/>
            <person name="Laikov A.V."/>
            <person name="Naumova R.P."/>
            <person name="Manolov A.I."/>
            <person name="Larin A.K."/>
            <person name="Karpova I.Y."/>
            <person name="Semashko T.A."/>
            <person name="Alexeev D.G."/>
            <person name="Kostryukova E.S."/>
            <person name="Muller R."/>
            <person name="Govorun V.M."/>
        </authorList>
    </citation>
    <scope>NUCLEOTIDE SEQUENCE [LARGE SCALE GENOMIC DNA]</scope>
    <source>
        <strain evidence="2 3">KOS6</strain>
    </source>
</reference>
<keyword evidence="1" id="KW-1133">Transmembrane helix</keyword>
<evidence type="ECO:0000313" key="2">
    <source>
        <dbReference type="EMBL" id="EWC39260.1"/>
    </source>
</evidence>
<comment type="caution">
    <text evidence="2">The sequence shown here is derived from an EMBL/GenBank/DDBJ whole genome shotgun (WGS) entry which is preliminary data.</text>
</comment>
<gene>
    <name evidence="2" type="ORF">B597_021220</name>
</gene>
<organism evidence="2 3">
    <name type="scientific">Stutzerimonas stutzeri KOS6</name>
    <dbReference type="NCBI Taxonomy" id="1218352"/>
    <lineage>
        <taxon>Bacteria</taxon>
        <taxon>Pseudomonadati</taxon>
        <taxon>Pseudomonadota</taxon>
        <taxon>Gammaproteobacteria</taxon>
        <taxon>Pseudomonadales</taxon>
        <taxon>Pseudomonadaceae</taxon>
        <taxon>Stutzerimonas</taxon>
    </lineage>
</organism>
<dbReference type="RefSeq" id="WP_003293738.1">
    <property type="nucleotide sequence ID" value="NZ_KK020677.1"/>
</dbReference>
<dbReference type="eggNOG" id="ENOG5031FYS">
    <property type="taxonomic scope" value="Bacteria"/>
</dbReference>
<name>A0A061JLQ6_STUST</name>